<comment type="caution">
    <text evidence="1">The sequence shown here is derived from an EMBL/GenBank/DDBJ whole genome shotgun (WGS) entry which is preliminary data.</text>
</comment>
<organism evidence="1 2">
    <name type="scientific">Cephalotus follicularis</name>
    <name type="common">Albany pitcher plant</name>
    <dbReference type="NCBI Taxonomy" id="3775"/>
    <lineage>
        <taxon>Eukaryota</taxon>
        <taxon>Viridiplantae</taxon>
        <taxon>Streptophyta</taxon>
        <taxon>Embryophyta</taxon>
        <taxon>Tracheophyta</taxon>
        <taxon>Spermatophyta</taxon>
        <taxon>Magnoliopsida</taxon>
        <taxon>eudicotyledons</taxon>
        <taxon>Gunneridae</taxon>
        <taxon>Pentapetalae</taxon>
        <taxon>rosids</taxon>
        <taxon>fabids</taxon>
        <taxon>Oxalidales</taxon>
        <taxon>Cephalotaceae</taxon>
        <taxon>Cephalotus</taxon>
    </lineage>
</organism>
<accession>A0A1Q3ANX6</accession>
<evidence type="ECO:0000313" key="1">
    <source>
        <dbReference type="EMBL" id="GAV57457.1"/>
    </source>
</evidence>
<reference evidence="2" key="1">
    <citation type="submission" date="2016-04" db="EMBL/GenBank/DDBJ databases">
        <title>Cephalotus genome sequencing.</title>
        <authorList>
            <person name="Fukushima K."/>
            <person name="Hasebe M."/>
            <person name="Fang X."/>
        </authorList>
    </citation>
    <scope>NUCLEOTIDE SEQUENCE [LARGE SCALE GENOMIC DNA]</scope>
    <source>
        <strain evidence="2">cv. St1</strain>
    </source>
</reference>
<gene>
    <name evidence="1" type="ORF">CFOL_v3_00994</name>
</gene>
<dbReference type="AlphaFoldDB" id="A0A1Q3ANX6"/>
<dbReference type="Proteomes" id="UP000187406">
    <property type="component" value="Unassembled WGS sequence"/>
</dbReference>
<name>A0A1Q3ANX6_CEPFO</name>
<feature type="non-terminal residue" evidence="1">
    <location>
        <position position="1"/>
    </location>
</feature>
<dbReference type="InParanoid" id="A0A1Q3ANX6"/>
<proteinExistence type="predicted"/>
<dbReference type="EMBL" id="BDDD01000032">
    <property type="protein sequence ID" value="GAV57457.1"/>
    <property type="molecule type" value="Genomic_DNA"/>
</dbReference>
<protein>
    <submittedName>
        <fullName evidence="1">Uncharacterized protein</fullName>
    </submittedName>
</protein>
<evidence type="ECO:0000313" key="2">
    <source>
        <dbReference type="Proteomes" id="UP000187406"/>
    </source>
</evidence>
<sequence length="140" mass="16323">KCETTMMKCVTNDSNILIPQKIKWININIPEDWSLQSDTIDHNHEHIENTSFHSITQTEEGLVKIGFDKTVKTHSTSNNLKEYFNYLNICNAKLDKNYQYHPHRSSTSSIRSGQSNYFDTKTKLFKISTQSNIFKVVYTQ</sequence>
<keyword evidence="2" id="KW-1185">Reference proteome</keyword>
<dbReference type="OrthoDB" id="1735266at2759"/>